<name>W7AG57_9APIC</name>
<keyword evidence="2" id="KW-1185">Reference proteome</keyword>
<accession>W7AG57</accession>
<dbReference type="Proteomes" id="UP000030640">
    <property type="component" value="Unassembled WGS sequence"/>
</dbReference>
<proteinExistence type="predicted"/>
<dbReference type="GeneID" id="20040605"/>
<organism evidence="1 2">
    <name type="scientific">Plasmodium inui San Antonio 1</name>
    <dbReference type="NCBI Taxonomy" id="1237626"/>
    <lineage>
        <taxon>Eukaryota</taxon>
        <taxon>Sar</taxon>
        <taxon>Alveolata</taxon>
        <taxon>Apicomplexa</taxon>
        <taxon>Aconoidasida</taxon>
        <taxon>Haemosporida</taxon>
        <taxon>Plasmodiidae</taxon>
        <taxon>Plasmodium</taxon>
        <taxon>Plasmodium (Plasmodium)</taxon>
    </lineage>
</organism>
<dbReference type="RefSeq" id="XP_008819124.1">
    <property type="nucleotide sequence ID" value="XM_008820902.1"/>
</dbReference>
<gene>
    <name evidence="1" type="ORF">C922_05331</name>
</gene>
<dbReference type="EMBL" id="KI965516">
    <property type="protein sequence ID" value="EUD64286.1"/>
    <property type="molecule type" value="Genomic_DNA"/>
</dbReference>
<evidence type="ECO:0000313" key="2">
    <source>
        <dbReference type="Proteomes" id="UP000030640"/>
    </source>
</evidence>
<sequence>MGEKISIKQNADIHTEVLGNYRKEDSELTNEDFVEIIMYRFMRDESGNFIDMEYMYHEKSYNSLNGEDITVRRGRPDEGDEIPITYRNLGMKRCKTKVPVSYKTQRRKDVRGNAKLESYGVVRRRREAYQDATVEFIL</sequence>
<dbReference type="VEuPathDB" id="PlasmoDB:C922_05331"/>
<dbReference type="AlphaFoldDB" id="W7AG57"/>
<protein>
    <submittedName>
        <fullName evidence="1">Uncharacterized protein</fullName>
    </submittedName>
</protein>
<reference evidence="1 2" key="1">
    <citation type="submission" date="2013-02" db="EMBL/GenBank/DDBJ databases">
        <title>The Genome Sequence of Plasmodium inui San Antonio 1.</title>
        <authorList>
            <consortium name="The Broad Institute Genome Sequencing Platform"/>
            <consortium name="The Broad Institute Genome Sequencing Center for Infectious Disease"/>
            <person name="Neafsey D."/>
            <person name="Cheeseman I."/>
            <person name="Volkman S."/>
            <person name="Adams J."/>
            <person name="Walker B."/>
            <person name="Young S.K."/>
            <person name="Zeng Q."/>
            <person name="Gargeya S."/>
            <person name="Fitzgerald M."/>
            <person name="Haas B."/>
            <person name="Abouelleil A."/>
            <person name="Alvarado L."/>
            <person name="Arachchi H.M."/>
            <person name="Berlin A.M."/>
            <person name="Chapman S.B."/>
            <person name="Dewar J."/>
            <person name="Goldberg J."/>
            <person name="Griggs A."/>
            <person name="Gujja S."/>
            <person name="Hansen M."/>
            <person name="Howarth C."/>
            <person name="Imamovic A."/>
            <person name="Larimer J."/>
            <person name="McCowan C."/>
            <person name="Murphy C."/>
            <person name="Neiman D."/>
            <person name="Pearson M."/>
            <person name="Priest M."/>
            <person name="Roberts A."/>
            <person name="Saif S."/>
            <person name="Shea T."/>
            <person name="Sisk P."/>
            <person name="Sykes S."/>
            <person name="Wortman J."/>
            <person name="Nusbaum C."/>
            <person name="Birren B."/>
        </authorList>
    </citation>
    <scope>NUCLEOTIDE SEQUENCE [LARGE SCALE GENOMIC DNA]</scope>
    <source>
        <strain evidence="1 2">San Antonio 1</strain>
    </source>
</reference>
<evidence type="ECO:0000313" key="1">
    <source>
        <dbReference type="EMBL" id="EUD64286.1"/>
    </source>
</evidence>